<evidence type="ECO:0000256" key="7">
    <source>
        <dbReference type="ARBA" id="ARBA00022989"/>
    </source>
</evidence>
<feature type="transmembrane region" description="Helical" evidence="9">
    <location>
        <begin position="394"/>
        <end position="420"/>
    </location>
</feature>
<accession>A0A7R9UBB7</accession>
<dbReference type="GO" id="GO:0005886">
    <property type="term" value="C:plasma membrane"/>
    <property type="evidence" value="ECO:0007669"/>
    <property type="project" value="UniProtKB-SubCell"/>
</dbReference>
<evidence type="ECO:0000256" key="8">
    <source>
        <dbReference type="ARBA" id="ARBA00023136"/>
    </source>
</evidence>
<evidence type="ECO:0000256" key="3">
    <source>
        <dbReference type="ARBA" id="ARBA00006366"/>
    </source>
</evidence>
<comment type="catalytic activity">
    <reaction evidence="1">
        <text>riboflavin(in) = riboflavin(out)</text>
        <dbReference type="Rhea" id="RHEA:35015"/>
        <dbReference type="ChEBI" id="CHEBI:57986"/>
    </reaction>
</comment>
<name>A0A7R9UBB7_9STRA</name>
<evidence type="ECO:0000256" key="2">
    <source>
        <dbReference type="ARBA" id="ARBA00004651"/>
    </source>
</evidence>
<feature type="transmembrane region" description="Helical" evidence="9">
    <location>
        <begin position="33"/>
        <end position="50"/>
    </location>
</feature>
<feature type="transmembrane region" description="Helical" evidence="9">
    <location>
        <begin position="362"/>
        <end position="382"/>
    </location>
</feature>
<keyword evidence="5" id="KW-1003">Cell membrane</keyword>
<feature type="transmembrane region" description="Helical" evidence="9">
    <location>
        <begin position="104"/>
        <end position="123"/>
    </location>
</feature>
<keyword evidence="4" id="KW-0813">Transport</keyword>
<evidence type="ECO:0000256" key="5">
    <source>
        <dbReference type="ARBA" id="ARBA00022475"/>
    </source>
</evidence>
<evidence type="ECO:0000313" key="10">
    <source>
        <dbReference type="EMBL" id="CAD8259437.1"/>
    </source>
</evidence>
<evidence type="ECO:0000256" key="1">
    <source>
        <dbReference type="ARBA" id="ARBA00000215"/>
    </source>
</evidence>
<organism evidence="10">
    <name type="scientific">Pinguiococcus pyrenoidosus</name>
    <dbReference type="NCBI Taxonomy" id="172671"/>
    <lineage>
        <taxon>Eukaryota</taxon>
        <taxon>Sar</taxon>
        <taxon>Stramenopiles</taxon>
        <taxon>Ochrophyta</taxon>
        <taxon>Pinguiophyceae</taxon>
        <taxon>Pinguiochrysidales</taxon>
        <taxon>Pinguiochrysidaceae</taxon>
        <taxon>Pinguiococcus</taxon>
    </lineage>
</organism>
<comment type="subcellular location">
    <subcellularLocation>
        <location evidence="2">Cell membrane</location>
        <topology evidence="2">Multi-pass membrane protein</topology>
    </subcellularLocation>
</comment>
<comment type="similarity">
    <text evidence="3">Belongs to the riboflavin transporter family.</text>
</comment>
<gene>
    <name evidence="10" type="ORF">PPYR1160_LOCUS8939</name>
</gene>
<dbReference type="EMBL" id="HBEA01011702">
    <property type="protein sequence ID" value="CAD8259437.1"/>
    <property type="molecule type" value="Transcribed_RNA"/>
</dbReference>
<evidence type="ECO:0000256" key="9">
    <source>
        <dbReference type="SAM" id="Phobius"/>
    </source>
</evidence>
<evidence type="ECO:0000256" key="6">
    <source>
        <dbReference type="ARBA" id="ARBA00022692"/>
    </source>
</evidence>
<feature type="transmembrane region" description="Helical" evidence="9">
    <location>
        <begin position="432"/>
        <end position="458"/>
    </location>
</feature>
<dbReference type="Pfam" id="PF06237">
    <property type="entry name" value="SLC52_ribofla_tr"/>
    <property type="match status" value="2"/>
</dbReference>
<proteinExistence type="inferred from homology"/>
<feature type="transmembrane region" description="Helical" evidence="9">
    <location>
        <begin position="135"/>
        <end position="158"/>
    </location>
</feature>
<feature type="transmembrane region" description="Helical" evidence="9">
    <location>
        <begin position="70"/>
        <end position="92"/>
    </location>
</feature>
<keyword evidence="6 9" id="KW-0812">Transmembrane</keyword>
<dbReference type="PANTHER" id="PTHR12929">
    <property type="entry name" value="SOLUTE CARRIER FAMILY 52"/>
    <property type="match status" value="1"/>
</dbReference>
<evidence type="ECO:0000256" key="4">
    <source>
        <dbReference type="ARBA" id="ARBA00022448"/>
    </source>
</evidence>
<reference evidence="10" key="1">
    <citation type="submission" date="2021-01" db="EMBL/GenBank/DDBJ databases">
        <authorList>
            <person name="Corre E."/>
            <person name="Pelletier E."/>
            <person name="Niang G."/>
            <person name="Scheremetjew M."/>
            <person name="Finn R."/>
            <person name="Kale V."/>
            <person name="Holt S."/>
            <person name="Cochrane G."/>
            <person name="Meng A."/>
            <person name="Brown T."/>
            <person name="Cohen L."/>
        </authorList>
    </citation>
    <scope>NUCLEOTIDE SEQUENCE</scope>
    <source>
        <strain evidence="10">CCMP2078</strain>
    </source>
</reference>
<dbReference type="AlphaFoldDB" id="A0A7R9UBB7"/>
<dbReference type="InterPro" id="IPR009357">
    <property type="entry name" value="Riboflavin_transptr"/>
</dbReference>
<sequence>MEASETLSTQSVSVTTPVSGVSALRQLHEGNAALPRALFVLFGFSSWSVLNALWLQLPNLYTSVPEGFQLATYMLAALSLTNLPPLLMSFLSSEQQSRLPYQQIIVGLIFSSSLLSFLLAAFWDSRVRIGGQEHSVALLLLVALSGVANNSTGVVFWPWTGKQAKEFTKWLGIGEGMSGLLPGALAVIQGAGSRRLLFSASAFFSCIGVFNAASLLAFVGLWRMETQGLLRENVEKGDDEIALASTEEEASTSRDSERLQTDSIPLLGVAVQESATARKGGPSLDALVALLREPSTWLCASQTWFALWAFGILQSVNSYATASYPRAATVLLWCTVLSYVMDPVGRAVVGLPGLRMERPQDIVLPIVVFTCSASVILAAAAMSPNAPLKDVPGGAALVILCNAVCAGLFGFVNTGVYLIGRHIFPEGTLERFNWNASAAVQLGSIIGAGFSLLFVVYLQLFDSE</sequence>
<feature type="transmembrane region" description="Helical" evidence="9">
    <location>
        <begin position="197"/>
        <end position="222"/>
    </location>
</feature>
<dbReference type="GO" id="GO:0032217">
    <property type="term" value="F:riboflavin transmembrane transporter activity"/>
    <property type="evidence" value="ECO:0007669"/>
    <property type="project" value="InterPro"/>
</dbReference>
<protein>
    <submittedName>
        <fullName evidence="10">Uncharacterized protein</fullName>
    </submittedName>
</protein>
<keyword evidence="7 9" id="KW-1133">Transmembrane helix</keyword>
<feature type="transmembrane region" description="Helical" evidence="9">
    <location>
        <begin position="170"/>
        <end position="191"/>
    </location>
</feature>
<keyword evidence="8 9" id="KW-0472">Membrane</keyword>